<name>A0A9Q3JBL6_9BASI</name>
<feature type="compositionally biased region" description="Basic and acidic residues" evidence="1">
    <location>
        <begin position="63"/>
        <end position="73"/>
    </location>
</feature>
<keyword evidence="3" id="KW-1185">Reference proteome</keyword>
<reference evidence="2" key="1">
    <citation type="submission" date="2021-03" db="EMBL/GenBank/DDBJ databases">
        <title>Draft genome sequence of rust myrtle Austropuccinia psidii MF-1, a brazilian biotype.</title>
        <authorList>
            <person name="Quecine M.C."/>
            <person name="Pachon D.M.R."/>
            <person name="Bonatelli M.L."/>
            <person name="Correr F.H."/>
            <person name="Franceschini L.M."/>
            <person name="Leite T.F."/>
            <person name="Margarido G.R.A."/>
            <person name="Almeida C.A."/>
            <person name="Ferrarezi J.A."/>
            <person name="Labate C.A."/>
        </authorList>
    </citation>
    <scope>NUCLEOTIDE SEQUENCE</scope>
    <source>
        <strain evidence="2">MF-1</strain>
    </source>
</reference>
<evidence type="ECO:0000256" key="1">
    <source>
        <dbReference type="SAM" id="MobiDB-lite"/>
    </source>
</evidence>
<gene>
    <name evidence="2" type="ORF">O181_099062</name>
</gene>
<dbReference type="EMBL" id="AVOT02067956">
    <property type="protein sequence ID" value="MBW0559347.1"/>
    <property type="molecule type" value="Genomic_DNA"/>
</dbReference>
<proteinExistence type="predicted"/>
<accession>A0A9Q3JBL6</accession>
<dbReference type="AlphaFoldDB" id="A0A9Q3JBL6"/>
<dbReference type="Proteomes" id="UP000765509">
    <property type="component" value="Unassembled WGS sequence"/>
</dbReference>
<evidence type="ECO:0000313" key="2">
    <source>
        <dbReference type="EMBL" id="MBW0559347.1"/>
    </source>
</evidence>
<protein>
    <submittedName>
        <fullName evidence="2">Uncharacterized protein</fullName>
    </submittedName>
</protein>
<feature type="region of interest" description="Disordered" evidence="1">
    <location>
        <begin position="1"/>
        <end position="34"/>
    </location>
</feature>
<sequence length="81" mass="8965">MSPSPALSNPPSQLLQLMNPLPNPPDPEDQMDIPEIFKGEPKSVQQGNSDRELLHLVLQKTTGDGRRHSEASKMIRQPGKL</sequence>
<comment type="caution">
    <text evidence="2">The sequence shown here is derived from an EMBL/GenBank/DDBJ whole genome shotgun (WGS) entry which is preliminary data.</text>
</comment>
<evidence type="ECO:0000313" key="3">
    <source>
        <dbReference type="Proteomes" id="UP000765509"/>
    </source>
</evidence>
<organism evidence="2 3">
    <name type="scientific">Austropuccinia psidii MF-1</name>
    <dbReference type="NCBI Taxonomy" id="1389203"/>
    <lineage>
        <taxon>Eukaryota</taxon>
        <taxon>Fungi</taxon>
        <taxon>Dikarya</taxon>
        <taxon>Basidiomycota</taxon>
        <taxon>Pucciniomycotina</taxon>
        <taxon>Pucciniomycetes</taxon>
        <taxon>Pucciniales</taxon>
        <taxon>Sphaerophragmiaceae</taxon>
        <taxon>Austropuccinia</taxon>
    </lineage>
</organism>
<feature type="compositionally biased region" description="Low complexity" evidence="1">
    <location>
        <begin position="9"/>
        <end position="20"/>
    </location>
</feature>
<feature type="region of interest" description="Disordered" evidence="1">
    <location>
        <begin position="61"/>
        <end position="81"/>
    </location>
</feature>